<dbReference type="Gene3D" id="3.30.420.40">
    <property type="match status" value="2"/>
</dbReference>
<evidence type="ECO:0000313" key="3">
    <source>
        <dbReference type="EMBL" id="AFJ69459.1"/>
    </source>
</evidence>
<evidence type="ECO:0000256" key="2">
    <source>
        <dbReference type="ARBA" id="ARBA00022840"/>
    </source>
</evidence>
<dbReference type="GO" id="GO:0005524">
    <property type="term" value="F:ATP binding"/>
    <property type="evidence" value="ECO:0007669"/>
    <property type="project" value="UniProtKB-KW"/>
</dbReference>
<accession>I2CRC6</accession>
<name>I2CRC6_NANGC</name>
<dbReference type="AlphaFoldDB" id="I2CRC6"/>
<dbReference type="InterPro" id="IPR018181">
    <property type="entry name" value="Heat_shock_70_CS"/>
</dbReference>
<dbReference type="InterPro" id="IPR013126">
    <property type="entry name" value="Hsp_70_fam"/>
</dbReference>
<dbReference type="PANTHER" id="PTHR19375">
    <property type="entry name" value="HEAT SHOCK PROTEIN 70KDA"/>
    <property type="match status" value="1"/>
</dbReference>
<keyword evidence="3" id="KW-0346">Stress response</keyword>
<gene>
    <name evidence="3" type="ORF">NGATSA_3023600</name>
</gene>
<feature type="non-terminal residue" evidence="3">
    <location>
        <position position="138"/>
    </location>
</feature>
<organism evidence="3">
    <name type="scientific">Nannochloropsis gaditana (strain CCMP526)</name>
    <name type="common">Green microalga</name>
    <name type="synonym">Microchloropsis gaditana</name>
    <dbReference type="NCBI Taxonomy" id="1093141"/>
    <lineage>
        <taxon>Eukaryota</taxon>
        <taxon>Sar</taxon>
        <taxon>Stramenopiles</taxon>
        <taxon>Ochrophyta</taxon>
        <taxon>Eustigmatophyceae</taxon>
        <taxon>Eustigmatales</taxon>
        <taxon>Monodopsidaceae</taxon>
        <taxon>Nannochloropsis</taxon>
    </lineage>
</organism>
<dbReference type="PROSITE" id="PS01036">
    <property type="entry name" value="HSP70_3"/>
    <property type="match status" value="1"/>
</dbReference>
<reference evidence="3" key="1">
    <citation type="journal article" date="2012" name="Bioengineered">
        <title>Additional insights into the genome of the oleaginous model alga Nannochloropsis gaditana.</title>
        <authorList>
            <person name="Jinkerson R.E."/>
            <person name="Radakovits R."/>
            <person name="Posewitz M.C."/>
        </authorList>
    </citation>
    <scope>NUCLEOTIDE SEQUENCE</scope>
    <source>
        <strain evidence="3">CCMP526</strain>
    </source>
</reference>
<dbReference type="Pfam" id="PF00012">
    <property type="entry name" value="HSP70"/>
    <property type="match status" value="1"/>
</dbReference>
<keyword evidence="1" id="KW-0547">Nucleotide-binding</keyword>
<evidence type="ECO:0000256" key="1">
    <source>
        <dbReference type="ARBA" id="ARBA00022741"/>
    </source>
</evidence>
<reference evidence="3" key="2">
    <citation type="journal article" date="2012" name="Nat. Commun.">
        <title>Draft genome sequence and genetic transformation of the oleaginous alga Nannochloropis gaditana.</title>
        <authorList>
            <person name="Radakovits R."/>
            <person name="Jinkerson R.E."/>
            <person name="Fuerstenberg S.I."/>
            <person name="Tae H."/>
            <person name="Settlage R.E."/>
            <person name="Boore J.L."/>
            <person name="Posewitz M.C."/>
        </authorList>
    </citation>
    <scope>NUCLEOTIDE SEQUENCE</scope>
    <source>
        <strain evidence="3">CCMP526</strain>
    </source>
</reference>
<dbReference type="GO" id="GO:0140662">
    <property type="term" value="F:ATP-dependent protein folding chaperone"/>
    <property type="evidence" value="ECO:0007669"/>
    <property type="project" value="InterPro"/>
</dbReference>
<protein>
    <submittedName>
        <fullName evidence="3">Heat shock protein 70</fullName>
    </submittedName>
</protein>
<dbReference type="Gene3D" id="3.90.640.10">
    <property type="entry name" value="Actin, Chain A, domain 4"/>
    <property type="match status" value="1"/>
</dbReference>
<dbReference type="InterPro" id="IPR043129">
    <property type="entry name" value="ATPase_NBD"/>
</dbReference>
<proteinExistence type="evidence at transcript level"/>
<sequence length="138" mass="14517">MAKLTKECEQALKTLSTSTQADVEIDSLYEGYDLRTRVTRARFESEILDHLRACLAAIDAALGSAGVSKQDVSLLLLAGGASRIPKLQQWLQASFSPSAGAPETIVKAVDTNPEEAVALGAALQAQLLSQLSPSSSSS</sequence>
<dbReference type="EMBL" id="JU980396">
    <property type="protein sequence ID" value="AFJ69459.1"/>
    <property type="molecule type" value="mRNA"/>
</dbReference>
<keyword evidence="2" id="KW-0067">ATP-binding</keyword>
<dbReference type="SUPFAM" id="SSF53067">
    <property type="entry name" value="Actin-like ATPase domain"/>
    <property type="match status" value="1"/>
</dbReference>